<protein>
    <submittedName>
        <fullName evidence="2">Uncharacterized protein</fullName>
    </submittedName>
</protein>
<dbReference type="Proteomes" id="UP000887579">
    <property type="component" value="Unplaced"/>
</dbReference>
<proteinExistence type="predicted"/>
<reference evidence="2" key="1">
    <citation type="submission" date="2022-11" db="UniProtKB">
        <authorList>
            <consortium name="WormBaseParasite"/>
        </authorList>
    </citation>
    <scope>IDENTIFICATION</scope>
</reference>
<organism evidence="1 2">
    <name type="scientific">Panagrolaimus sp. ES5</name>
    <dbReference type="NCBI Taxonomy" id="591445"/>
    <lineage>
        <taxon>Eukaryota</taxon>
        <taxon>Metazoa</taxon>
        <taxon>Ecdysozoa</taxon>
        <taxon>Nematoda</taxon>
        <taxon>Chromadorea</taxon>
        <taxon>Rhabditida</taxon>
        <taxon>Tylenchina</taxon>
        <taxon>Panagrolaimomorpha</taxon>
        <taxon>Panagrolaimoidea</taxon>
        <taxon>Panagrolaimidae</taxon>
        <taxon>Panagrolaimus</taxon>
    </lineage>
</organism>
<name>A0AC34FNS0_9BILA</name>
<accession>A0AC34FNS0</accession>
<sequence length="137" mass="16050">MKETIENKMDLIGFKYETVQFAVALCYGKKINEQFEFSFYKELLEFADKYDMQKIVAMIEAALKPLITYSNAVEMSNFAILFNASNLRQSCFDFILDSVNSKNSLSNIDQLDKDFAFQILQQSFYRISETVEKQFYN</sequence>
<dbReference type="WBParaSite" id="ES5_v2.g19005.t1">
    <property type="protein sequence ID" value="ES5_v2.g19005.t1"/>
    <property type="gene ID" value="ES5_v2.g19005"/>
</dbReference>
<evidence type="ECO:0000313" key="1">
    <source>
        <dbReference type="Proteomes" id="UP000887579"/>
    </source>
</evidence>
<evidence type="ECO:0000313" key="2">
    <source>
        <dbReference type="WBParaSite" id="ES5_v2.g19005.t1"/>
    </source>
</evidence>